<dbReference type="EMBL" id="KL662106">
    <property type="protein sequence ID" value="KFM24234.1"/>
    <property type="molecule type" value="Genomic_DNA"/>
</dbReference>
<name>A0A087SET0_AUXPR</name>
<evidence type="ECO:0000313" key="2">
    <source>
        <dbReference type="Proteomes" id="UP000028924"/>
    </source>
</evidence>
<dbReference type="RefSeq" id="XP_011397121.1">
    <property type="nucleotide sequence ID" value="XM_011398819.1"/>
</dbReference>
<dbReference type="KEGG" id="apro:F751_5076"/>
<sequence>MRCYRGTCALERGESLRDRRCPSCSGRSGDLLLLLAKDLHGRVDADAPACQHHEHGLLLLPSPNLLI</sequence>
<organism evidence="1 2">
    <name type="scientific">Auxenochlorella protothecoides</name>
    <name type="common">Green microalga</name>
    <name type="synonym">Chlorella protothecoides</name>
    <dbReference type="NCBI Taxonomy" id="3075"/>
    <lineage>
        <taxon>Eukaryota</taxon>
        <taxon>Viridiplantae</taxon>
        <taxon>Chlorophyta</taxon>
        <taxon>core chlorophytes</taxon>
        <taxon>Trebouxiophyceae</taxon>
        <taxon>Chlorellales</taxon>
        <taxon>Chlorellaceae</taxon>
        <taxon>Auxenochlorella</taxon>
    </lineage>
</organism>
<dbReference type="GeneID" id="23616467"/>
<evidence type="ECO:0000313" key="1">
    <source>
        <dbReference type="EMBL" id="KFM24234.1"/>
    </source>
</evidence>
<dbReference type="AlphaFoldDB" id="A0A087SET0"/>
<accession>A0A087SET0</accession>
<keyword evidence="2" id="KW-1185">Reference proteome</keyword>
<reference evidence="1 2" key="1">
    <citation type="journal article" date="2014" name="BMC Genomics">
        <title>Oil accumulation mechanisms of the oleaginous microalga Chlorella protothecoides revealed through its genome, transcriptomes, and proteomes.</title>
        <authorList>
            <person name="Gao C."/>
            <person name="Wang Y."/>
            <person name="Shen Y."/>
            <person name="Yan D."/>
            <person name="He X."/>
            <person name="Dai J."/>
            <person name="Wu Q."/>
        </authorList>
    </citation>
    <scope>NUCLEOTIDE SEQUENCE [LARGE SCALE GENOMIC DNA]</scope>
    <source>
        <strain evidence="1 2">0710</strain>
    </source>
</reference>
<protein>
    <submittedName>
        <fullName evidence="1">Uncharacterized protein</fullName>
    </submittedName>
</protein>
<gene>
    <name evidence="1" type="ORF">F751_5076</name>
</gene>
<proteinExistence type="predicted"/>
<dbReference type="Proteomes" id="UP000028924">
    <property type="component" value="Unassembled WGS sequence"/>
</dbReference>